<sequence>MGVIVVLVEAVVLLSGVSQLGVLGGTQLNVTKVQVGVQQILADPASGYGANAVTEVSCNDGRNPSATKGTFFNCAVTVNGVKRQVAVLVSDDNGRYEVDRPR</sequence>
<reference evidence="2 3" key="1">
    <citation type="journal article" date="2022" name="BMC Genomics">
        <title>Comparative genome analysis of mycobacteria focusing on tRNA and non-coding RNA.</title>
        <authorList>
            <person name="Behra P.R.K."/>
            <person name="Pettersson B.M.F."/>
            <person name="Ramesh M."/>
            <person name="Das S."/>
            <person name="Dasgupta S."/>
            <person name="Kirsebom L.A."/>
        </authorList>
    </citation>
    <scope>NUCLEOTIDE SEQUENCE [LARGE SCALE GENOMIC DNA]</scope>
    <source>
        <strain evidence="2 3">DSM 44078</strain>
    </source>
</reference>
<dbReference type="RefSeq" id="WP_264070275.1">
    <property type="nucleotide sequence ID" value="NZ_JACKTY010000039.1"/>
</dbReference>
<dbReference type="Proteomes" id="UP001526201">
    <property type="component" value="Unassembled WGS sequence"/>
</dbReference>
<proteinExistence type="predicted"/>
<dbReference type="EMBL" id="JACKTY010000039">
    <property type="protein sequence ID" value="MCV7229078.1"/>
    <property type="molecule type" value="Genomic_DNA"/>
</dbReference>
<keyword evidence="3" id="KW-1185">Reference proteome</keyword>
<protein>
    <submittedName>
        <fullName evidence="2">DUF4333 domain-containing protein</fullName>
    </submittedName>
</protein>
<name>A0ABT3CHV4_9MYCO</name>
<accession>A0ABT3CHV4</accession>
<evidence type="ECO:0000313" key="2">
    <source>
        <dbReference type="EMBL" id="MCV7229078.1"/>
    </source>
</evidence>
<gene>
    <name evidence="2" type="ORF">H7J73_23975</name>
</gene>
<comment type="caution">
    <text evidence="2">The sequence shown here is derived from an EMBL/GenBank/DDBJ whole genome shotgun (WGS) entry which is preliminary data.</text>
</comment>
<feature type="domain" description="DUF4333" evidence="1">
    <location>
        <begin position="13"/>
        <end position="94"/>
    </location>
</feature>
<dbReference type="Pfam" id="PF14230">
    <property type="entry name" value="DUF4333"/>
    <property type="match status" value="1"/>
</dbReference>
<evidence type="ECO:0000259" key="1">
    <source>
        <dbReference type="Pfam" id="PF14230"/>
    </source>
</evidence>
<organism evidence="2 3">
    <name type="scientific">Mycolicibacterium komossense</name>
    <dbReference type="NCBI Taxonomy" id="1779"/>
    <lineage>
        <taxon>Bacteria</taxon>
        <taxon>Bacillati</taxon>
        <taxon>Actinomycetota</taxon>
        <taxon>Actinomycetes</taxon>
        <taxon>Mycobacteriales</taxon>
        <taxon>Mycobacteriaceae</taxon>
        <taxon>Mycolicibacterium</taxon>
    </lineage>
</organism>
<evidence type="ECO:0000313" key="3">
    <source>
        <dbReference type="Proteomes" id="UP001526201"/>
    </source>
</evidence>
<dbReference type="InterPro" id="IPR025637">
    <property type="entry name" value="DUF4333"/>
</dbReference>